<feature type="transmembrane region" description="Helical" evidence="1">
    <location>
        <begin position="292"/>
        <end position="310"/>
    </location>
</feature>
<evidence type="ECO:0000313" key="3">
    <source>
        <dbReference type="Proteomes" id="UP000192761"/>
    </source>
</evidence>
<dbReference type="Proteomes" id="UP000192761">
    <property type="component" value="Unassembled WGS sequence"/>
</dbReference>
<keyword evidence="1" id="KW-1133">Transmembrane helix</keyword>
<sequence>MPPEPQLRPPHRLSNATFAVVLLMICGCAGMTGYLLFQRGGLDATTLSLLLLLVVSVLYWSYAQLHLQTWPDGDELVISGLHRTRRIARSQIRSYRAHPHLFQLYLHGRHWPINLQRLTEQPALLAWLNGLPEQNALEFAAEQARIDHDPRLGRDAAQRRRRVHNARWLARLLWFSCCALLFMAGGLPHAPWLVAIALLQPALILLLCSYYDAAFTLVAPDYQTRKTSLRHDLSRCWILSAMAALKQQHWSMFQSGFWQPGHLLPTLLVTVLLGLLALRITPELRRAPAQATFFGIALLAYAAGLVTWGATLPGG</sequence>
<name>A0A1W1X896_9NEIS</name>
<evidence type="ECO:0000256" key="1">
    <source>
        <dbReference type="SAM" id="Phobius"/>
    </source>
</evidence>
<keyword evidence="1" id="KW-0472">Membrane</keyword>
<feature type="transmembrane region" description="Helical" evidence="1">
    <location>
        <begin position="262"/>
        <end position="280"/>
    </location>
</feature>
<accession>A0A1W1X896</accession>
<gene>
    <name evidence="2" type="ORF">SAMN02745857_00856</name>
</gene>
<dbReference type="STRING" id="1121001.SAMN02745857_00856"/>
<keyword evidence="3" id="KW-1185">Reference proteome</keyword>
<dbReference type="AlphaFoldDB" id="A0A1W1X896"/>
<keyword evidence="1" id="KW-0812">Transmembrane</keyword>
<protein>
    <recommendedName>
        <fullName evidence="4">PH domain-containing protein</fullName>
    </recommendedName>
</protein>
<feature type="transmembrane region" description="Helical" evidence="1">
    <location>
        <begin position="16"/>
        <end position="36"/>
    </location>
</feature>
<evidence type="ECO:0008006" key="4">
    <source>
        <dbReference type="Google" id="ProtNLM"/>
    </source>
</evidence>
<evidence type="ECO:0000313" key="2">
    <source>
        <dbReference type="EMBL" id="SMC20192.1"/>
    </source>
</evidence>
<reference evidence="2 3" key="1">
    <citation type="submission" date="2017-04" db="EMBL/GenBank/DDBJ databases">
        <authorList>
            <person name="Afonso C.L."/>
            <person name="Miller P.J."/>
            <person name="Scott M.A."/>
            <person name="Spackman E."/>
            <person name="Goraichik I."/>
            <person name="Dimitrov K.M."/>
            <person name="Suarez D.L."/>
            <person name="Swayne D.E."/>
        </authorList>
    </citation>
    <scope>NUCLEOTIDE SEQUENCE [LARGE SCALE GENOMIC DNA]</scope>
    <source>
        <strain evidence="2 3">DSM 23236</strain>
    </source>
</reference>
<feature type="transmembrane region" description="Helical" evidence="1">
    <location>
        <begin position="168"/>
        <end position="186"/>
    </location>
</feature>
<proteinExistence type="predicted"/>
<dbReference type="EMBL" id="FWXD01000004">
    <property type="protein sequence ID" value="SMC20192.1"/>
    <property type="molecule type" value="Genomic_DNA"/>
</dbReference>
<organism evidence="2 3">
    <name type="scientific">Andreprevotia lacus DSM 23236</name>
    <dbReference type="NCBI Taxonomy" id="1121001"/>
    <lineage>
        <taxon>Bacteria</taxon>
        <taxon>Pseudomonadati</taxon>
        <taxon>Pseudomonadota</taxon>
        <taxon>Betaproteobacteria</taxon>
        <taxon>Neisseriales</taxon>
        <taxon>Chitinibacteraceae</taxon>
        <taxon>Andreprevotia</taxon>
    </lineage>
</organism>
<feature type="transmembrane region" description="Helical" evidence="1">
    <location>
        <begin position="42"/>
        <end position="62"/>
    </location>
</feature>